<dbReference type="InterPro" id="IPR011701">
    <property type="entry name" value="MFS"/>
</dbReference>
<feature type="transmembrane region" description="Helical" evidence="3">
    <location>
        <begin position="371"/>
        <end position="391"/>
    </location>
</feature>
<feature type="transmembrane region" description="Helical" evidence="3">
    <location>
        <begin position="85"/>
        <end position="103"/>
    </location>
</feature>
<feature type="transmembrane region" description="Helical" evidence="3">
    <location>
        <begin position="45"/>
        <end position="73"/>
    </location>
</feature>
<name>A0ABR0M0C1_9PEZI</name>
<feature type="domain" description="Major facilitator superfamily (MFS) profile" evidence="4">
    <location>
        <begin position="44"/>
        <end position="430"/>
    </location>
</feature>
<evidence type="ECO:0000259" key="4">
    <source>
        <dbReference type="PROSITE" id="PS50850"/>
    </source>
</evidence>
<feature type="transmembrane region" description="Helical" evidence="3">
    <location>
        <begin position="312"/>
        <end position="331"/>
    </location>
</feature>
<comment type="similarity">
    <text evidence="2">Belongs to the major facilitator superfamily. Monocarboxylate porter (TC 2.A.1.13) family.</text>
</comment>
<feature type="transmembrane region" description="Helical" evidence="3">
    <location>
        <begin position="172"/>
        <end position="191"/>
    </location>
</feature>
<dbReference type="PROSITE" id="PS50850">
    <property type="entry name" value="MFS"/>
    <property type="match status" value="1"/>
</dbReference>
<dbReference type="PANTHER" id="PTHR11360">
    <property type="entry name" value="MONOCARBOXYLATE TRANSPORTER"/>
    <property type="match status" value="1"/>
</dbReference>
<dbReference type="SUPFAM" id="SSF103473">
    <property type="entry name" value="MFS general substrate transporter"/>
    <property type="match status" value="1"/>
</dbReference>
<evidence type="ECO:0000313" key="5">
    <source>
        <dbReference type="EMBL" id="KAK5257566.1"/>
    </source>
</evidence>
<feature type="transmembrane region" description="Helical" evidence="3">
    <location>
        <begin position="139"/>
        <end position="160"/>
    </location>
</feature>
<feature type="transmembrane region" description="Helical" evidence="3">
    <location>
        <begin position="245"/>
        <end position="268"/>
    </location>
</feature>
<feature type="transmembrane region" description="Helical" evidence="3">
    <location>
        <begin position="337"/>
        <end position="359"/>
    </location>
</feature>
<comment type="subcellular location">
    <subcellularLocation>
        <location evidence="1">Membrane</location>
        <topology evidence="1">Multi-pass membrane protein</topology>
    </subcellularLocation>
</comment>
<keyword evidence="3" id="KW-0812">Transmembrane</keyword>
<keyword evidence="6" id="KW-1185">Reference proteome</keyword>
<evidence type="ECO:0000313" key="6">
    <source>
        <dbReference type="Proteomes" id="UP001357485"/>
    </source>
</evidence>
<proteinExistence type="inferred from homology"/>
<dbReference type="Pfam" id="PF07690">
    <property type="entry name" value="MFS_1"/>
    <property type="match status" value="1"/>
</dbReference>
<keyword evidence="3" id="KW-1133">Transmembrane helix</keyword>
<dbReference type="Proteomes" id="UP001357485">
    <property type="component" value="Unassembled WGS sequence"/>
</dbReference>
<dbReference type="InterPro" id="IPR020846">
    <property type="entry name" value="MFS_dom"/>
</dbReference>
<evidence type="ECO:0000256" key="1">
    <source>
        <dbReference type="ARBA" id="ARBA00004141"/>
    </source>
</evidence>
<dbReference type="PANTHER" id="PTHR11360:SF315">
    <property type="entry name" value="TRANSPORTER MCH2-RELATED"/>
    <property type="match status" value="1"/>
</dbReference>
<accession>A0ABR0M0C1</accession>
<protein>
    <recommendedName>
        <fullName evidence="4">Major facilitator superfamily (MFS) profile domain-containing protein</fullName>
    </recommendedName>
</protein>
<organism evidence="5 6">
    <name type="scientific">Cryomyces antarcticus</name>
    <dbReference type="NCBI Taxonomy" id="329879"/>
    <lineage>
        <taxon>Eukaryota</taxon>
        <taxon>Fungi</taxon>
        <taxon>Dikarya</taxon>
        <taxon>Ascomycota</taxon>
        <taxon>Pezizomycotina</taxon>
        <taxon>Dothideomycetes</taxon>
        <taxon>Dothideomycetes incertae sedis</taxon>
        <taxon>Cryomyces</taxon>
    </lineage>
</organism>
<feature type="transmembrane region" description="Helical" evidence="3">
    <location>
        <begin position="403"/>
        <end position="421"/>
    </location>
</feature>
<gene>
    <name evidence="5" type="ORF">LTR16_000251</name>
</gene>
<comment type="caution">
    <text evidence="5">The sequence shown here is derived from an EMBL/GenBank/DDBJ whole genome shotgun (WGS) entry which is preliminary data.</text>
</comment>
<dbReference type="InterPro" id="IPR036259">
    <property type="entry name" value="MFS_trans_sf"/>
</dbReference>
<dbReference type="EMBL" id="JAVRRA010008211">
    <property type="protein sequence ID" value="KAK5257566.1"/>
    <property type="molecule type" value="Genomic_DNA"/>
</dbReference>
<dbReference type="Gene3D" id="1.20.1250.20">
    <property type="entry name" value="MFS general substrate transporter like domains"/>
    <property type="match status" value="2"/>
</dbReference>
<dbReference type="CDD" id="cd17352">
    <property type="entry name" value="MFS_MCT_SLC16"/>
    <property type="match status" value="1"/>
</dbReference>
<sequence>MIGLSRTDIHDDAKQSSLQLPSVELQENVHTPVVTGSPPDGGYGWVVAGAVSTLNCFTWGVAATYGVYLAYYLTSEFPEATSLDYAFIGSLNFSVAMAVAPPATILTRRFGKRPVMITGVFAQAGGFIAASFAKRIWQLYLSQGALIGLGIGLMFIPSTAVLSQWFEKKRSLAQGIASAGSGIGGLIFGFATQPMITNISLGWALRITGIIVFVTNMVAVLLIRDRNAIVRPPQLGFAIYLLRRYEVLLLLLWGFIVMLGYMTLLYSLSDFALSIGLSRSQASSLTAFLNLGTLIGRPVIGLASDRFGRIDLAAWLTLVCSLSIFCIWIPSVTYGPLVFFSLVSGAILGTFWMTIAPLSAEVAGLREVPSLLSLAWTTIILPVTFAEVIALNLRRPNASRPYLYPQIFAGLAYCVAAGFLFELRRVKRRKPSSDTL</sequence>
<feature type="transmembrane region" description="Helical" evidence="3">
    <location>
        <begin position="203"/>
        <end position="224"/>
    </location>
</feature>
<evidence type="ECO:0000256" key="3">
    <source>
        <dbReference type="SAM" id="Phobius"/>
    </source>
</evidence>
<feature type="transmembrane region" description="Helical" evidence="3">
    <location>
        <begin position="115"/>
        <end position="133"/>
    </location>
</feature>
<reference evidence="5 6" key="1">
    <citation type="submission" date="2023-08" db="EMBL/GenBank/DDBJ databases">
        <title>Black Yeasts Isolated from many extreme environments.</title>
        <authorList>
            <person name="Coleine C."/>
            <person name="Stajich J.E."/>
            <person name="Selbmann L."/>
        </authorList>
    </citation>
    <scope>NUCLEOTIDE SEQUENCE [LARGE SCALE GENOMIC DNA]</scope>
    <source>
        <strain evidence="5 6">CCFEE 536</strain>
    </source>
</reference>
<feature type="transmembrane region" description="Helical" evidence="3">
    <location>
        <begin position="280"/>
        <end position="300"/>
    </location>
</feature>
<keyword evidence="3" id="KW-0472">Membrane</keyword>
<evidence type="ECO:0000256" key="2">
    <source>
        <dbReference type="ARBA" id="ARBA00006727"/>
    </source>
</evidence>
<dbReference type="InterPro" id="IPR050327">
    <property type="entry name" value="Proton-linked_MCT"/>
</dbReference>